<sequence length="188" mass="20338">MHLEIAITRRHSFEAHQACHDCDTGKVRAQVYRESERCGETQYFIVAILGLCVGTSTRCALFAFGSNLILLSGNRSYCGSRTLTSSASPVLTSWRSNLLFPTSIRFTWMGCIAAPPATGTQLYCTGLPLALAFSSIAPDSNSAPASLLACRHVQRKYPVPPGRSARLHHTAGCASCKRICCSPAFHEA</sequence>
<evidence type="ECO:0000256" key="1">
    <source>
        <dbReference type="SAM" id="Phobius"/>
    </source>
</evidence>
<keyword evidence="1" id="KW-1133">Transmembrane helix</keyword>
<gene>
    <name evidence="2" type="ORF">EJ03DRAFT_41733</name>
</gene>
<accession>A0A6G1KTU0</accession>
<dbReference type="EMBL" id="ML995941">
    <property type="protein sequence ID" value="KAF2764083.1"/>
    <property type="molecule type" value="Genomic_DNA"/>
</dbReference>
<name>A0A6G1KTU0_9PEZI</name>
<proteinExistence type="predicted"/>
<evidence type="ECO:0000313" key="3">
    <source>
        <dbReference type="Proteomes" id="UP000799436"/>
    </source>
</evidence>
<dbReference type="Proteomes" id="UP000799436">
    <property type="component" value="Unassembled WGS sequence"/>
</dbReference>
<evidence type="ECO:0000313" key="2">
    <source>
        <dbReference type="EMBL" id="KAF2764083.1"/>
    </source>
</evidence>
<keyword evidence="3" id="KW-1185">Reference proteome</keyword>
<feature type="transmembrane region" description="Helical" evidence="1">
    <location>
        <begin position="43"/>
        <end position="71"/>
    </location>
</feature>
<organism evidence="2 3">
    <name type="scientific">Teratosphaeria nubilosa</name>
    <dbReference type="NCBI Taxonomy" id="161662"/>
    <lineage>
        <taxon>Eukaryota</taxon>
        <taxon>Fungi</taxon>
        <taxon>Dikarya</taxon>
        <taxon>Ascomycota</taxon>
        <taxon>Pezizomycotina</taxon>
        <taxon>Dothideomycetes</taxon>
        <taxon>Dothideomycetidae</taxon>
        <taxon>Mycosphaerellales</taxon>
        <taxon>Teratosphaeriaceae</taxon>
        <taxon>Teratosphaeria</taxon>
    </lineage>
</organism>
<keyword evidence="1" id="KW-0472">Membrane</keyword>
<keyword evidence="1" id="KW-0812">Transmembrane</keyword>
<reference evidence="2" key="1">
    <citation type="journal article" date="2020" name="Stud. Mycol.">
        <title>101 Dothideomycetes genomes: a test case for predicting lifestyles and emergence of pathogens.</title>
        <authorList>
            <person name="Haridas S."/>
            <person name="Albert R."/>
            <person name="Binder M."/>
            <person name="Bloem J."/>
            <person name="Labutti K."/>
            <person name="Salamov A."/>
            <person name="Andreopoulos B."/>
            <person name="Baker S."/>
            <person name="Barry K."/>
            <person name="Bills G."/>
            <person name="Bluhm B."/>
            <person name="Cannon C."/>
            <person name="Castanera R."/>
            <person name="Culley D."/>
            <person name="Daum C."/>
            <person name="Ezra D."/>
            <person name="Gonzalez J."/>
            <person name="Henrissat B."/>
            <person name="Kuo A."/>
            <person name="Liang C."/>
            <person name="Lipzen A."/>
            <person name="Lutzoni F."/>
            <person name="Magnuson J."/>
            <person name="Mondo S."/>
            <person name="Nolan M."/>
            <person name="Ohm R."/>
            <person name="Pangilinan J."/>
            <person name="Park H.-J."/>
            <person name="Ramirez L."/>
            <person name="Alfaro M."/>
            <person name="Sun H."/>
            <person name="Tritt A."/>
            <person name="Yoshinaga Y."/>
            <person name="Zwiers L.-H."/>
            <person name="Turgeon B."/>
            <person name="Goodwin S."/>
            <person name="Spatafora J."/>
            <person name="Crous P."/>
            <person name="Grigoriev I."/>
        </authorList>
    </citation>
    <scope>NUCLEOTIDE SEQUENCE</scope>
    <source>
        <strain evidence="2">CBS 116005</strain>
    </source>
</reference>
<protein>
    <submittedName>
        <fullName evidence="2">Uncharacterized protein</fullName>
    </submittedName>
</protein>
<dbReference type="AlphaFoldDB" id="A0A6G1KTU0"/>